<comment type="caution">
    <text evidence="1">The sequence shown here is derived from an EMBL/GenBank/DDBJ whole genome shotgun (WGS) entry which is preliminary data.</text>
</comment>
<dbReference type="Proteomes" id="UP001499978">
    <property type="component" value="Unassembled WGS sequence"/>
</dbReference>
<gene>
    <name evidence="1" type="ORF">GCM10010201_03270</name>
</gene>
<accession>A0ABN3MZA3</accession>
<keyword evidence="2" id="KW-1185">Reference proteome</keyword>
<organism evidence="1 2">
    <name type="scientific">Pilimelia columellifera subsp. columellifera</name>
    <dbReference type="NCBI Taxonomy" id="706583"/>
    <lineage>
        <taxon>Bacteria</taxon>
        <taxon>Bacillati</taxon>
        <taxon>Actinomycetota</taxon>
        <taxon>Actinomycetes</taxon>
        <taxon>Micromonosporales</taxon>
        <taxon>Micromonosporaceae</taxon>
        <taxon>Pilimelia</taxon>
    </lineage>
</organism>
<reference evidence="1 2" key="1">
    <citation type="journal article" date="2019" name="Int. J. Syst. Evol. Microbiol.">
        <title>The Global Catalogue of Microorganisms (GCM) 10K type strain sequencing project: providing services to taxonomists for standard genome sequencing and annotation.</title>
        <authorList>
            <consortium name="The Broad Institute Genomics Platform"/>
            <consortium name="The Broad Institute Genome Sequencing Center for Infectious Disease"/>
            <person name="Wu L."/>
            <person name="Ma J."/>
        </authorList>
    </citation>
    <scope>NUCLEOTIDE SEQUENCE [LARGE SCALE GENOMIC DNA]</scope>
    <source>
        <strain evidence="1 2">JCM 3367</strain>
    </source>
</reference>
<proteinExistence type="predicted"/>
<dbReference type="EMBL" id="BAAARY010000001">
    <property type="protein sequence ID" value="GAA2511621.1"/>
    <property type="molecule type" value="Genomic_DNA"/>
</dbReference>
<dbReference type="RefSeq" id="WP_344167053.1">
    <property type="nucleotide sequence ID" value="NZ_BAAARY010000001.1"/>
</dbReference>
<evidence type="ECO:0000313" key="2">
    <source>
        <dbReference type="Proteomes" id="UP001499978"/>
    </source>
</evidence>
<name>A0ABN3MZA3_9ACTN</name>
<evidence type="ECO:0008006" key="3">
    <source>
        <dbReference type="Google" id="ProtNLM"/>
    </source>
</evidence>
<protein>
    <recommendedName>
        <fullName evidence="3">XRE family transcriptional regulator</fullName>
    </recommendedName>
</protein>
<sequence>MEPHVSSALRHGPFHHALRAAIKARGLPLERLRQCLAEADIAVGVATLSSWQSGRRRPERPDSLRAVEILEEILDLPERSLIVLLGAPRRRGPAPRREHGARGYAELLDAADRLARLVQQLGCRDGRLRVLSAHDIAYIGADSSLASLETTVVMEAVEETDRYVAFYQGGSGIDPTGGGSVEFIPTGNCRVGRTRHDPANGLFVAEMLLDRRLRPGDTSVTRYRVTDRTGAGGGEYVRFLRFSAQQVVIEARFSADALPLRCWSFTRAKEGHPDQTHEEVTLGAYHEAHVVGADLSAGLIGIGWDAV</sequence>
<evidence type="ECO:0000313" key="1">
    <source>
        <dbReference type="EMBL" id="GAA2511621.1"/>
    </source>
</evidence>